<protein>
    <recommendedName>
        <fullName evidence="2">Ysc84 actin-binding domain-containing protein</fullName>
    </recommendedName>
</protein>
<keyword evidence="1" id="KW-0732">Signal</keyword>
<dbReference type="Proteomes" id="UP000028680">
    <property type="component" value="Chromosome"/>
</dbReference>
<evidence type="ECO:0000313" key="3">
    <source>
        <dbReference type="EMBL" id="AII87120.1"/>
    </source>
</evidence>
<dbReference type="AlphaFoldDB" id="A0AAN0RJ25"/>
<name>A0AAN0RJ25_9RHOB</name>
<dbReference type="Pfam" id="PF04366">
    <property type="entry name" value="Ysc84"/>
    <property type="match status" value="1"/>
</dbReference>
<reference evidence="3 4" key="1">
    <citation type="journal article" date="2014" name="ISME J.">
        <title>Adaptation of an abundant Roseobacter RCA organism to pelagic systems revealed by genomic and transcriptomic analyses.</title>
        <authorList>
            <person name="Voget S."/>
            <person name="Wemheuer B."/>
            <person name="Brinkhoff T."/>
            <person name="Vollmers J."/>
            <person name="Dietrich S."/>
            <person name="Giebel H.A."/>
            <person name="Beardsley C."/>
            <person name="Sardemann C."/>
            <person name="Bakenhus I."/>
            <person name="Billerbeck S."/>
            <person name="Daniel R."/>
            <person name="Simon M."/>
        </authorList>
    </citation>
    <scope>NUCLEOTIDE SEQUENCE [LARGE SCALE GENOMIC DNA]</scope>
    <source>
        <strain evidence="3 4">RCA23</strain>
    </source>
</reference>
<evidence type="ECO:0000313" key="4">
    <source>
        <dbReference type="Proteomes" id="UP000028680"/>
    </source>
</evidence>
<keyword evidence="4" id="KW-1185">Reference proteome</keyword>
<dbReference type="RefSeq" id="WP_044049885.1">
    <property type="nucleotide sequence ID" value="NZ_CP003984.1"/>
</dbReference>
<gene>
    <name evidence="3" type="ORF">RCA23_c15830</name>
</gene>
<sequence>MTQTTRRNFSLGLLALGGTAACSNAIGSNKAPQIDAAVESTLQVMFDSYPGTQQLAENASGMLVMPLITEAGFGLGGSFGRGALRVGDSNVDYYSAAGASAGLQLGAQQYSHVLFFMTDDALAGFRASPGWVAGANVEYAYRDHGDSFAADTTTTLNPVIAVVFAQAGLRLGATVEGIKYTRIIP</sequence>
<accession>A0AAN0RJ25</accession>
<evidence type="ECO:0000259" key="2">
    <source>
        <dbReference type="Pfam" id="PF04366"/>
    </source>
</evidence>
<organism evidence="3 4">
    <name type="scientific">Planktomarina temperata RCA23</name>
    <dbReference type="NCBI Taxonomy" id="666509"/>
    <lineage>
        <taxon>Bacteria</taxon>
        <taxon>Pseudomonadati</taxon>
        <taxon>Pseudomonadota</taxon>
        <taxon>Alphaproteobacteria</taxon>
        <taxon>Rhodobacterales</taxon>
        <taxon>Paracoccaceae</taxon>
        <taxon>Planktomarina</taxon>
    </lineage>
</organism>
<dbReference type="PROSITE" id="PS51257">
    <property type="entry name" value="PROKAR_LIPOPROTEIN"/>
    <property type="match status" value="1"/>
</dbReference>
<dbReference type="EMBL" id="CP003984">
    <property type="protein sequence ID" value="AII87120.1"/>
    <property type="molecule type" value="Genomic_DNA"/>
</dbReference>
<feature type="chain" id="PRO_5042853160" description="Ysc84 actin-binding domain-containing protein" evidence="1">
    <location>
        <begin position="26"/>
        <end position="185"/>
    </location>
</feature>
<feature type="signal peptide" evidence="1">
    <location>
        <begin position="1"/>
        <end position="25"/>
    </location>
</feature>
<proteinExistence type="predicted"/>
<dbReference type="InterPro" id="IPR007461">
    <property type="entry name" value="Ysc84_actin-binding"/>
</dbReference>
<feature type="domain" description="Ysc84 actin-binding" evidence="2">
    <location>
        <begin position="98"/>
        <end position="180"/>
    </location>
</feature>
<dbReference type="KEGG" id="ptp:RCA23_c15830"/>
<evidence type="ECO:0000256" key="1">
    <source>
        <dbReference type="SAM" id="SignalP"/>
    </source>
</evidence>